<feature type="non-terminal residue" evidence="3">
    <location>
        <position position="123"/>
    </location>
</feature>
<sequence>AEPTTDKELEKQVQEPRNELPIPTDPSVRLGLEDNVETNGDLLEGLRRSERARNPTEKMRMHQDEEAKKREKRLLSTYEKWKLQIRKARNQLKVYMHESELWLLIEELKKSQIDITNIYSEIR</sequence>
<evidence type="ECO:0000313" key="3">
    <source>
        <dbReference type="EMBL" id="SBP72421.1"/>
    </source>
</evidence>
<protein>
    <submittedName>
        <fullName evidence="3">Uncharacterized protein</fullName>
    </submittedName>
</protein>
<organism evidence="3">
    <name type="scientific">Nothobranchius kadleci</name>
    <name type="common">African annual killifish</name>
    <dbReference type="NCBI Taxonomy" id="1051664"/>
    <lineage>
        <taxon>Eukaryota</taxon>
        <taxon>Metazoa</taxon>
        <taxon>Chordata</taxon>
        <taxon>Craniata</taxon>
        <taxon>Vertebrata</taxon>
        <taxon>Euteleostomi</taxon>
        <taxon>Actinopterygii</taxon>
        <taxon>Neopterygii</taxon>
        <taxon>Teleostei</taxon>
        <taxon>Neoteleostei</taxon>
        <taxon>Acanthomorphata</taxon>
        <taxon>Ovalentaria</taxon>
        <taxon>Atherinomorphae</taxon>
        <taxon>Cyprinodontiformes</taxon>
        <taxon>Nothobranchiidae</taxon>
        <taxon>Nothobranchius</taxon>
    </lineage>
</organism>
<feature type="non-terminal residue" evidence="3">
    <location>
        <position position="1"/>
    </location>
</feature>
<reference evidence="3" key="1">
    <citation type="submission" date="2016-05" db="EMBL/GenBank/DDBJ databases">
        <authorList>
            <person name="Lavstsen T."/>
            <person name="Jespersen J.S."/>
        </authorList>
    </citation>
    <scope>NUCLEOTIDE SEQUENCE</scope>
    <source>
        <tissue evidence="3">Brain</tissue>
    </source>
</reference>
<feature type="region of interest" description="Disordered" evidence="2">
    <location>
        <begin position="1"/>
        <end position="69"/>
    </location>
</feature>
<evidence type="ECO:0000256" key="2">
    <source>
        <dbReference type="SAM" id="MobiDB-lite"/>
    </source>
</evidence>
<accession>A0A1A8C0N0</accession>
<feature type="compositionally biased region" description="Basic and acidic residues" evidence="2">
    <location>
        <begin position="44"/>
        <end position="69"/>
    </location>
</feature>
<reference evidence="3" key="2">
    <citation type="submission" date="2016-06" db="EMBL/GenBank/DDBJ databases">
        <title>The genome of a short-lived fish provides insights into sex chromosome evolution and the genetic control of aging.</title>
        <authorList>
            <person name="Reichwald K."/>
            <person name="Felder M."/>
            <person name="Petzold A."/>
            <person name="Koch P."/>
            <person name="Groth M."/>
            <person name="Platzer M."/>
        </authorList>
    </citation>
    <scope>NUCLEOTIDE SEQUENCE</scope>
    <source>
        <tissue evidence="3">Brain</tissue>
    </source>
</reference>
<keyword evidence="1" id="KW-0175">Coiled coil</keyword>
<name>A0A1A8C0N0_NOTKA</name>
<feature type="coiled-coil region" evidence="1">
    <location>
        <begin position="71"/>
        <end position="98"/>
    </location>
</feature>
<dbReference type="EMBL" id="HADZ01008480">
    <property type="protein sequence ID" value="SBP72421.1"/>
    <property type="molecule type" value="Transcribed_RNA"/>
</dbReference>
<dbReference type="AlphaFoldDB" id="A0A1A8C0N0"/>
<gene>
    <name evidence="3" type="primary">Nfu_g_1_018616</name>
</gene>
<feature type="compositionally biased region" description="Basic and acidic residues" evidence="2">
    <location>
        <begin position="1"/>
        <end position="18"/>
    </location>
</feature>
<evidence type="ECO:0000256" key="1">
    <source>
        <dbReference type="SAM" id="Coils"/>
    </source>
</evidence>
<proteinExistence type="predicted"/>